<evidence type="ECO:0000256" key="8">
    <source>
        <dbReference type="ARBA" id="ARBA00023128"/>
    </source>
</evidence>
<dbReference type="GO" id="GO:0015078">
    <property type="term" value="F:proton transmembrane transporter activity"/>
    <property type="evidence" value="ECO:0007669"/>
    <property type="project" value="InterPro"/>
</dbReference>
<keyword evidence="12" id="KW-0175">Coiled coil</keyword>
<organism evidence="13 14">
    <name type="scientific">Dimargaris cristalligena</name>
    <dbReference type="NCBI Taxonomy" id="215637"/>
    <lineage>
        <taxon>Eukaryota</taxon>
        <taxon>Fungi</taxon>
        <taxon>Fungi incertae sedis</taxon>
        <taxon>Zoopagomycota</taxon>
        <taxon>Kickxellomycotina</taxon>
        <taxon>Dimargaritomycetes</taxon>
        <taxon>Dimargaritales</taxon>
        <taxon>Dimargaritaceae</taxon>
        <taxon>Dimargaris</taxon>
    </lineage>
</organism>
<sequence length="91" mass="10349">MTSPLVKYLRYGALASGLVYGYVHNNTLLQNKGEEAKREEYRHYENLIAKAKNEYAQLKAAQSTAEVISDPENPQFDLEKYLNYVDSSSKA</sequence>
<dbReference type="GO" id="GO:0045259">
    <property type="term" value="C:proton-transporting ATP synthase complex"/>
    <property type="evidence" value="ECO:0007669"/>
    <property type="project" value="UniProtKB-UniRule"/>
</dbReference>
<comment type="subunit">
    <text evidence="11">F-type ATPases have 2 components, CF(1) - the catalytic core - and CF(0) - the membrane proton channel. CF(1) and CF(0) have multiple subunits.</text>
</comment>
<proteinExistence type="inferred from homology"/>
<feature type="coiled-coil region" evidence="12">
    <location>
        <begin position="34"/>
        <end position="64"/>
    </location>
</feature>
<evidence type="ECO:0000256" key="4">
    <source>
        <dbReference type="ARBA" id="ARBA00022547"/>
    </source>
</evidence>
<dbReference type="Proteomes" id="UP000268162">
    <property type="component" value="Unassembled WGS sequence"/>
</dbReference>
<reference evidence="14" key="1">
    <citation type="journal article" date="2018" name="Nat. Microbiol.">
        <title>Leveraging single-cell genomics to expand the fungal tree of life.</title>
        <authorList>
            <person name="Ahrendt S.R."/>
            <person name="Quandt C.A."/>
            <person name="Ciobanu D."/>
            <person name="Clum A."/>
            <person name="Salamov A."/>
            <person name="Andreopoulos B."/>
            <person name="Cheng J.F."/>
            <person name="Woyke T."/>
            <person name="Pelin A."/>
            <person name="Henrissat B."/>
            <person name="Reynolds N.K."/>
            <person name="Benny G.L."/>
            <person name="Smith M.E."/>
            <person name="James T.Y."/>
            <person name="Grigoriev I.V."/>
        </authorList>
    </citation>
    <scope>NUCLEOTIDE SEQUENCE [LARGE SCALE GENOMIC DNA]</scope>
    <source>
        <strain evidence="14">RSA 468</strain>
    </source>
</reference>
<evidence type="ECO:0000256" key="6">
    <source>
        <dbReference type="ARBA" id="ARBA00022792"/>
    </source>
</evidence>
<dbReference type="OrthoDB" id="2125027at2759"/>
<protein>
    <recommendedName>
        <fullName evidence="11">ATP synthase F(0) complex subunit e, mitochondrial</fullName>
    </recommendedName>
</protein>
<keyword evidence="3 11" id="KW-0813">Transport</keyword>
<accession>A0A4P9ZPZ7</accession>
<evidence type="ECO:0000256" key="11">
    <source>
        <dbReference type="RuleBase" id="RU367005"/>
    </source>
</evidence>
<dbReference type="GO" id="GO:0005743">
    <property type="term" value="C:mitochondrial inner membrane"/>
    <property type="evidence" value="ECO:0007669"/>
    <property type="project" value="UniProtKB-SubCell"/>
</dbReference>
<name>A0A4P9ZPZ7_9FUNG</name>
<evidence type="ECO:0000256" key="10">
    <source>
        <dbReference type="ARBA" id="ARBA00023310"/>
    </source>
</evidence>
<dbReference type="Pfam" id="PF05680">
    <property type="entry name" value="ATP-synt_E"/>
    <property type="match status" value="1"/>
</dbReference>
<keyword evidence="4 11" id="KW-0138">CF(0)</keyword>
<evidence type="ECO:0000256" key="3">
    <source>
        <dbReference type="ARBA" id="ARBA00022448"/>
    </source>
</evidence>
<evidence type="ECO:0000256" key="1">
    <source>
        <dbReference type="ARBA" id="ARBA00004273"/>
    </source>
</evidence>
<dbReference type="AlphaFoldDB" id="A0A4P9ZPZ7"/>
<evidence type="ECO:0000313" key="14">
    <source>
        <dbReference type="Proteomes" id="UP000268162"/>
    </source>
</evidence>
<comment type="similarity">
    <text evidence="2 11">Belongs to the ATPase e subunit family.</text>
</comment>
<keyword evidence="14" id="KW-1185">Reference proteome</keyword>
<comment type="function">
    <text evidence="11">Subunit e, of the mitochondrial membrane ATP synthase complex (F(1)F(0) ATP synthase or Complex V) that produces ATP from ADP in the presence of a proton gradient across the membrane which is generated by electron transport complexes of the respiratory chain. ATP synthase complex consist of a soluble F(1) head domain - the catalytic core - and a membrane F(1) domain - the membrane proton channel. These two domains are linked by a central stalk rotating inside the F(1) region and a stationary peripheral stalk. During catalysis, ATP synthesis in the catalytic domain of F(1) is coupled via a rotary mechanism of the central stalk subunits to proton translocation. In vivo, can only synthesize ATP although its ATP hydrolase activity can be activated artificially in vitro. Part of the complex F(0) domain.</text>
</comment>
<keyword evidence="7 11" id="KW-0406">Ion transport</keyword>
<evidence type="ECO:0000256" key="5">
    <source>
        <dbReference type="ARBA" id="ARBA00022781"/>
    </source>
</evidence>
<evidence type="ECO:0000256" key="12">
    <source>
        <dbReference type="SAM" id="Coils"/>
    </source>
</evidence>
<keyword evidence="10 11" id="KW-0066">ATP synthesis</keyword>
<keyword evidence="6 11" id="KW-0999">Mitochondrion inner membrane</keyword>
<keyword evidence="9" id="KW-0472">Membrane</keyword>
<gene>
    <name evidence="13" type="ORF">BJ085DRAFT_40721</name>
</gene>
<dbReference type="STRING" id="215637.A0A4P9ZPZ7"/>
<keyword evidence="5 11" id="KW-0375">Hydrogen ion transport</keyword>
<keyword evidence="8 11" id="KW-0496">Mitochondrion</keyword>
<evidence type="ECO:0000256" key="9">
    <source>
        <dbReference type="ARBA" id="ARBA00023136"/>
    </source>
</evidence>
<evidence type="ECO:0000256" key="2">
    <source>
        <dbReference type="ARBA" id="ARBA00007333"/>
    </source>
</evidence>
<evidence type="ECO:0000313" key="13">
    <source>
        <dbReference type="EMBL" id="RKP35536.1"/>
    </source>
</evidence>
<dbReference type="GO" id="GO:0015986">
    <property type="term" value="P:proton motive force-driven ATP synthesis"/>
    <property type="evidence" value="ECO:0007669"/>
    <property type="project" value="InterPro"/>
</dbReference>
<comment type="subcellular location">
    <subcellularLocation>
        <location evidence="1 11">Mitochondrion inner membrane</location>
    </subcellularLocation>
</comment>
<dbReference type="EMBL" id="ML002845">
    <property type="protein sequence ID" value="RKP35536.1"/>
    <property type="molecule type" value="Genomic_DNA"/>
</dbReference>
<evidence type="ECO:0000256" key="7">
    <source>
        <dbReference type="ARBA" id="ARBA00023065"/>
    </source>
</evidence>
<dbReference type="InterPro" id="IPR008386">
    <property type="entry name" value="ATP_synth_F0_esu_mt"/>
</dbReference>